<evidence type="ECO:0000313" key="1">
    <source>
        <dbReference type="EMBL" id="MEB3370071.1"/>
    </source>
</evidence>
<dbReference type="EMBL" id="JAWLNX010000016">
    <property type="protein sequence ID" value="MEB3370071.1"/>
    <property type="molecule type" value="Genomic_DNA"/>
</dbReference>
<evidence type="ECO:0000313" key="2">
    <source>
        <dbReference type="Proteomes" id="UP001327093"/>
    </source>
</evidence>
<name>A0ABU6AEU9_9PSEU</name>
<proteinExistence type="predicted"/>
<accession>A0ABU6AEU9</accession>
<dbReference type="Proteomes" id="UP001327093">
    <property type="component" value="Unassembled WGS sequence"/>
</dbReference>
<gene>
    <name evidence="1" type="ORF">R4I43_21920</name>
</gene>
<sequence>MEPDQALSNGRDAVLGYRAARVEYFETCEAEHTLFVPSAALDYLREQIVDHAVEAIEEATLLDE</sequence>
<dbReference type="RefSeq" id="WP_324267556.1">
    <property type="nucleotide sequence ID" value="NZ_JAWLNX010000016.1"/>
</dbReference>
<organism evidence="1 2">
    <name type="scientific">Saccharopolyspora mangrovi</name>
    <dbReference type="NCBI Taxonomy" id="3082379"/>
    <lineage>
        <taxon>Bacteria</taxon>
        <taxon>Bacillati</taxon>
        <taxon>Actinomycetota</taxon>
        <taxon>Actinomycetes</taxon>
        <taxon>Pseudonocardiales</taxon>
        <taxon>Pseudonocardiaceae</taxon>
        <taxon>Saccharopolyspora</taxon>
    </lineage>
</organism>
<keyword evidence="2" id="KW-1185">Reference proteome</keyword>
<comment type="caution">
    <text evidence="1">The sequence shown here is derived from an EMBL/GenBank/DDBJ whole genome shotgun (WGS) entry which is preliminary data.</text>
</comment>
<reference evidence="1 2" key="1">
    <citation type="submission" date="2023-10" db="EMBL/GenBank/DDBJ databases">
        <title>Saccharopolyspora sp. nov., isolated from mangrove soil.</title>
        <authorList>
            <person name="Lu Y."/>
            <person name="Liu W."/>
        </authorList>
    </citation>
    <scope>NUCLEOTIDE SEQUENCE [LARGE SCALE GENOMIC DNA]</scope>
    <source>
        <strain evidence="1 2">S2-29</strain>
    </source>
</reference>
<protein>
    <submittedName>
        <fullName evidence="1">Uncharacterized protein</fullName>
    </submittedName>
</protein>